<proteinExistence type="predicted"/>
<accession>E8LJZ1</accession>
<keyword evidence="3" id="KW-1185">Reference proteome</keyword>
<keyword evidence="1" id="KW-1133">Transmembrane helix</keyword>
<reference evidence="2 3" key="1">
    <citation type="submission" date="2011-01" db="EMBL/GenBank/DDBJ databases">
        <authorList>
            <person name="Weinstock G."/>
            <person name="Sodergren E."/>
            <person name="Clifton S."/>
            <person name="Fulton L."/>
            <person name="Fulton B."/>
            <person name="Courtney L."/>
            <person name="Fronick C."/>
            <person name="Harrison M."/>
            <person name="Strong C."/>
            <person name="Farmer C."/>
            <person name="Delahaunty K."/>
            <person name="Markovic C."/>
            <person name="Hall O."/>
            <person name="Minx P."/>
            <person name="Tomlinson C."/>
            <person name="Mitreva M."/>
            <person name="Hou S."/>
            <person name="Chen J."/>
            <person name="Wollam A."/>
            <person name="Pepin K.H."/>
            <person name="Johnson M."/>
            <person name="Bhonagiri V."/>
            <person name="Zhang X."/>
            <person name="Suruliraj S."/>
            <person name="Warren W."/>
            <person name="Chinwalla A."/>
            <person name="Mardis E.R."/>
            <person name="Wilson R.K."/>
        </authorList>
    </citation>
    <scope>NUCLEOTIDE SEQUENCE [LARGE SCALE GENOMIC DNA]</scope>
    <source>
        <strain evidence="3">DSM 22608 / JCM 16073 / KCTC 15190 / YIT 12066</strain>
    </source>
</reference>
<evidence type="ECO:0000313" key="3">
    <source>
        <dbReference type="Proteomes" id="UP000018458"/>
    </source>
</evidence>
<gene>
    <name evidence="2" type="ORF">HMPREF9444_01028</name>
</gene>
<keyword evidence="1" id="KW-0472">Membrane</keyword>
<comment type="caution">
    <text evidence="2">The sequence shown here is derived from an EMBL/GenBank/DDBJ whole genome shotgun (WGS) entry which is preliminary data.</text>
</comment>
<dbReference type="STRING" id="762983.HMPREF9444_01028"/>
<name>E8LJZ1_SUCHY</name>
<dbReference type="Proteomes" id="UP000018458">
    <property type="component" value="Unassembled WGS sequence"/>
</dbReference>
<organism evidence="2 3">
    <name type="scientific">Succinatimonas hippei (strain DSM 22608 / JCM 16073 / KCTC 15190 / YIT 12066)</name>
    <dbReference type="NCBI Taxonomy" id="762983"/>
    <lineage>
        <taxon>Bacteria</taxon>
        <taxon>Pseudomonadati</taxon>
        <taxon>Pseudomonadota</taxon>
        <taxon>Gammaproteobacteria</taxon>
        <taxon>Aeromonadales</taxon>
        <taxon>Succinivibrionaceae</taxon>
        <taxon>Succinatimonas</taxon>
    </lineage>
</organism>
<feature type="transmembrane region" description="Helical" evidence="1">
    <location>
        <begin position="32"/>
        <end position="52"/>
    </location>
</feature>
<evidence type="ECO:0000256" key="1">
    <source>
        <dbReference type="SAM" id="Phobius"/>
    </source>
</evidence>
<dbReference type="EMBL" id="AEVO01000051">
    <property type="protein sequence ID" value="EFY07107.1"/>
    <property type="molecule type" value="Genomic_DNA"/>
</dbReference>
<sequence>MILPALTEISNLYTPDINMMTSHLIGFRKTHLYLFLFAFIFPVFYVLISIMFKKERTQVIKQRKSLIKAGTGANNKNSPDLSVIAILRSIGGLSNLRDVKRQGSTVFLHINDIAFINMPTLNTLTNKKISYDRIKRVLSCDFGDNAAFFQKRLQLLNANEFFMTEQEVPLTPAFAIKPMPHVKPL</sequence>
<evidence type="ECO:0000313" key="2">
    <source>
        <dbReference type="EMBL" id="EFY07107.1"/>
    </source>
</evidence>
<dbReference type="HOGENOM" id="CLU_1460572_0_0_6"/>
<dbReference type="AlphaFoldDB" id="E8LJZ1"/>
<keyword evidence="1" id="KW-0812">Transmembrane</keyword>
<protein>
    <submittedName>
        <fullName evidence="2">Uncharacterized protein</fullName>
    </submittedName>
</protein>